<reference evidence="2 3" key="1">
    <citation type="journal article" date="2016" name="Sci. Rep.">
        <title>Metabolic traits of an uncultured archaeal lineage -MSBL1- from brine pools of the Red Sea.</title>
        <authorList>
            <person name="Mwirichia R."/>
            <person name="Alam I."/>
            <person name="Rashid M."/>
            <person name="Vinu M."/>
            <person name="Ba-Alawi W."/>
            <person name="Anthony Kamau A."/>
            <person name="Kamanda Ngugi D."/>
            <person name="Goker M."/>
            <person name="Klenk H.P."/>
            <person name="Bajic V."/>
            <person name="Stingl U."/>
        </authorList>
    </citation>
    <scope>NUCLEOTIDE SEQUENCE [LARGE SCALE GENOMIC DNA]</scope>
    <source>
        <strain evidence="2">SCGC-AAA259D18</strain>
    </source>
</reference>
<keyword evidence="1" id="KW-1133">Transmembrane helix</keyword>
<proteinExistence type="predicted"/>
<evidence type="ECO:0000256" key="1">
    <source>
        <dbReference type="SAM" id="Phobius"/>
    </source>
</evidence>
<dbReference type="Proteomes" id="UP000070195">
    <property type="component" value="Unassembled WGS sequence"/>
</dbReference>
<keyword evidence="1" id="KW-0812">Transmembrane</keyword>
<protein>
    <submittedName>
        <fullName evidence="2">Uncharacterized protein</fullName>
    </submittedName>
</protein>
<accession>A0A133UB77</accession>
<sequence>MILLVSFAILIIGVYHGIIPLFSFLIFLTLPLAGWSIMTAYKNYHRPKEFTSAIKETAFIHFFIACLLIASYLV</sequence>
<evidence type="ECO:0000313" key="3">
    <source>
        <dbReference type="Proteomes" id="UP000070195"/>
    </source>
</evidence>
<organism evidence="2 3">
    <name type="scientific">candidate division MSBL1 archaeon SCGC-AAA259D18</name>
    <dbReference type="NCBI Taxonomy" id="1698262"/>
    <lineage>
        <taxon>Archaea</taxon>
        <taxon>Methanobacteriati</taxon>
        <taxon>Methanobacteriota</taxon>
        <taxon>candidate division MSBL1</taxon>
    </lineage>
</organism>
<feature type="transmembrane region" description="Helical" evidence="1">
    <location>
        <begin position="6"/>
        <end position="32"/>
    </location>
</feature>
<keyword evidence="1" id="KW-0472">Membrane</keyword>
<dbReference type="EMBL" id="LHXM01000023">
    <property type="protein sequence ID" value="KXA91444.1"/>
    <property type="molecule type" value="Genomic_DNA"/>
</dbReference>
<feature type="transmembrane region" description="Helical" evidence="1">
    <location>
        <begin position="53"/>
        <end position="73"/>
    </location>
</feature>
<name>A0A133UB77_9EURY</name>
<keyword evidence="3" id="KW-1185">Reference proteome</keyword>
<comment type="caution">
    <text evidence="2">The sequence shown here is derived from an EMBL/GenBank/DDBJ whole genome shotgun (WGS) entry which is preliminary data.</text>
</comment>
<evidence type="ECO:0000313" key="2">
    <source>
        <dbReference type="EMBL" id="KXA91444.1"/>
    </source>
</evidence>
<gene>
    <name evidence="2" type="ORF">AKJ63_01450</name>
</gene>
<dbReference type="AlphaFoldDB" id="A0A133UB77"/>